<proteinExistence type="predicted"/>
<feature type="signal peptide" evidence="1">
    <location>
        <begin position="1"/>
        <end position="21"/>
    </location>
</feature>
<reference evidence="2 3" key="1">
    <citation type="submission" date="2019-07" db="EMBL/GenBank/DDBJ databases">
        <title>Genomic Encyclopedia of Archaeal and Bacterial Type Strains, Phase II (KMG-II): from individual species to whole genera.</title>
        <authorList>
            <person name="Goeker M."/>
        </authorList>
    </citation>
    <scope>NUCLEOTIDE SEQUENCE [LARGE SCALE GENOMIC DNA]</scope>
    <source>
        <strain evidence="2 3">DSM 17527</strain>
    </source>
</reference>
<comment type="caution">
    <text evidence="2">The sequence shown here is derived from an EMBL/GenBank/DDBJ whole genome shotgun (WGS) entry which is preliminary data.</text>
</comment>
<dbReference type="OrthoDB" id="1162753at2"/>
<feature type="chain" id="PRO_5024418768" description="PepSY domain-containing protein" evidence="1">
    <location>
        <begin position="22"/>
        <end position="116"/>
    </location>
</feature>
<evidence type="ECO:0000313" key="3">
    <source>
        <dbReference type="Proteomes" id="UP000324376"/>
    </source>
</evidence>
<keyword evidence="1" id="KW-0732">Signal</keyword>
<keyword evidence="3" id="KW-1185">Reference proteome</keyword>
<dbReference type="Proteomes" id="UP000324376">
    <property type="component" value="Unassembled WGS sequence"/>
</dbReference>
<dbReference type="AlphaFoldDB" id="A0A5S5C0Y1"/>
<protein>
    <recommendedName>
        <fullName evidence="4">PepSY domain-containing protein</fullName>
    </recommendedName>
</protein>
<evidence type="ECO:0000313" key="2">
    <source>
        <dbReference type="EMBL" id="TYP71623.1"/>
    </source>
</evidence>
<sequence>MKHCLLLSTLFLVLTSIFTNADAYTASNSVCDYPLTHHIQNPRDRKLSDEEVQQRGIDMMVNQVMANIDGIDFKAMARSDIFETTYGFRWKMFNLQTGKMIAIKVNKDFKLLDVIK</sequence>
<dbReference type="EMBL" id="VNHU01000008">
    <property type="protein sequence ID" value="TYP71623.1"/>
    <property type="molecule type" value="Genomic_DNA"/>
</dbReference>
<evidence type="ECO:0008006" key="4">
    <source>
        <dbReference type="Google" id="ProtNLM"/>
    </source>
</evidence>
<accession>A0A5S5C0Y1</accession>
<name>A0A5S5C0Y1_9FLAO</name>
<dbReference type="RefSeq" id="WP_148783225.1">
    <property type="nucleotide sequence ID" value="NZ_VNHU01000008.1"/>
</dbReference>
<gene>
    <name evidence="2" type="ORF">BD809_10833</name>
</gene>
<evidence type="ECO:0000256" key="1">
    <source>
        <dbReference type="SAM" id="SignalP"/>
    </source>
</evidence>
<organism evidence="2 3">
    <name type="scientific">Aquimarina intermedia</name>
    <dbReference type="NCBI Taxonomy" id="350814"/>
    <lineage>
        <taxon>Bacteria</taxon>
        <taxon>Pseudomonadati</taxon>
        <taxon>Bacteroidota</taxon>
        <taxon>Flavobacteriia</taxon>
        <taxon>Flavobacteriales</taxon>
        <taxon>Flavobacteriaceae</taxon>
        <taxon>Aquimarina</taxon>
    </lineage>
</organism>